<dbReference type="EMBL" id="JASPKZ010007909">
    <property type="protein sequence ID" value="KAJ9581495.1"/>
    <property type="molecule type" value="Genomic_DNA"/>
</dbReference>
<dbReference type="Pfam" id="PF00307">
    <property type="entry name" value="CH"/>
    <property type="match status" value="2"/>
</dbReference>
<feature type="compositionally biased region" description="Basic and acidic residues" evidence="4">
    <location>
        <begin position="659"/>
        <end position="692"/>
    </location>
</feature>
<dbReference type="PANTHER" id="PTHR38537">
    <property type="entry name" value="JITTERBUG, ISOFORM N"/>
    <property type="match status" value="1"/>
</dbReference>
<dbReference type="InterPro" id="IPR044801">
    <property type="entry name" value="Filamin"/>
</dbReference>
<feature type="repeat" description="Filamin" evidence="3">
    <location>
        <begin position="567"/>
        <end position="639"/>
    </location>
</feature>
<feature type="compositionally biased region" description="Low complexity" evidence="4">
    <location>
        <begin position="704"/>
        <end position="719"/>
    </location>
</feature>
<dbReference type="GO" id="GO:0030036">
    <property type="term" value="P:actin cytoskeleton organization"/>
    <property type="evidence" value="ECO:0007669"/>
    <property type="project" value="InterPro"/>
</dbReference>
<dbReference type="Pfam" id="PF00630">
    <property type="entry name" value="Filamin"/>
    <property type="match status" value="4"/>
</dbReference>
<reference evidence="6" key="2">
    <citation type="submission" date="2023-05" db="EMBL/GenBank/DDBJ databases">
        <authorList>
            <person name="Fouks B."/>
        </authorList>
    </citation>
    <scope>NUCLEOTIDE SEQUENCE</scope>
    <source>
        <strain evidence="6">Stay&amp;Tobe</strain>
        <tissue evidence="6">Testes</tissue>
    </source>
</reference>
<evidence type="ECO:0000256" key="3">
    <source>
        <dbReference type="PROSITE-ProRule" id="PRU00087"/>
    </source>
</evidence>
<proteinExistence type="inferred from homology"/>
<feature type="repeat" description="Filamin" evidence="3">
    <location>
        <begin position="898"/>
        <end position="968"/>
    </location>
</feature>
<feature type="repeat" description="Filamin" evidence="3">
    <location>
        <begin position="370"/>
        <end position="458"/>
    </location>
</feature>
<evidence type="ECO:0000256" key="1">
    <source>
        <dbReference type="ARBA" id="ARBA00009238"/>
    </source>
</evidence>
<dbReference type="FunFam" id="1.10.418.10:FF:000068">
    <property type="entry name" value="Putative Filamin-A"/>
    <property type="match status" value="1"/>
</dbReference>
<feature type="compositionally biased region" description="Basic and acidic residues" evidence="4">
    <location>
        <begin position="803"/>
        <end position="812"/>
    </location>
</feature>
<dbReference type="InterPro" id="IPR001298">
    <property type="entry name" value="Filamin/ABP280_rpt"/>
</dbReference>
<gene>
    <name evidence="6" type="ORF">L9F63_023321</name>
</gene>
<dbReference type="InterPro" id="IPR036872">
    <property type="entry name" value="CH_dom_sf"/>
</dbReference>
<dbReference type="SMART" id="SM00033">
    <property type="entry name" value="CH"/>
    <property type="match status" value="1"/>
</dbReference>
<feature type="region of interest" description="Disordered" evidence="4">
    <location>
        <begin position="635"/>
        <end position="818"/>
    </location>
</feature>
<name>A0AAD7ZIV6_DIPPU</name>
<accession>A0AAD7ZIV6</accession>
<dbReference type="CDD" id="cd21229">
    <property type="entry name" value="CH_jitterbug-like_rpt2"/>
    <property type="match status" value="1"/>
</dbReference>
<organism evidence="6 7">
    <name type="scientific">Diploptera punctata</name>
    <name type="common">Pacific beetle cockroach</name>
    <dbReference type="NCBI Taxonomy" id="6984"/>
    <lineage>
        <taxon>Eukaryota</taxon>
        <taxon>Metazoa</taxon>
        <taxon>Ecdysozoa</taxon>
        <taxon>Arthropoda</taxon>
        <taxon>Hexapoda</taxon>
        <taxon>Insecta</taxon>
        <taxon>Pterygota</taxon>
        <taxon>Neoptera</taxon>
        <taxon>Polyneoptera</taxon>
        <taxon>Dictyoptera</taxon>
        <taxon>Blattodea</taxon>
        <taxon>Blaberoidea</taxon>
        <taxon>Blaberidae</taxon>
        <taxon>Diplopterinae</taxon>
        <taxon>Diploptera</taxon>
    </lineage>
</organism>
<dbReference type="SMART" id="SM00557">
    <property type="entry name" value="IG_FLMN"/>
    <property type="match status" value="5"/>
</dbReference>
<feature type="repeat" description="Filamin" evidence="3">
    <location>
        <begin position="963"/>
        <end position="1048"/>
    </location>
</feature>
<dbReference type="InterPro" id="IPR001715">
    <property type="entry name" value="CH_dom"/>
</dbReference>
<evidence type="ECO:0000259" key="5">
    <source>
        <dbReference type="PROSITE" id="PS50021"/>
    </source>
</evidence>
<feature type="compositionally biased region" description="Polar residues" evidence="4">
    <location>
        <begin position="738"/>
        <end position="768"/>
    </location>
</feature>
<evidence type="ECO:0000256" key="4">
    <source>
        <dbReference type="SAM" id="MobiDB-lite"/>
    </source>
</evidence>
<comment type="caution">
    <text evidence="6">The sequence shown here is derived from an EMBL/GenBank/DDBJ whole genome shotgun (WGS) entry which is preliminary data.</text>
</comment>
<comment type="similarity">
    <text evidence="1">Belongs to the filamin family.</text>
</comment>
<feature type="non-terminal residue" evidence="6">
    <location>
        <position position="1"/>
    </location>
</feature>
<keyword evidence="7" id="KW-1185">Reference proteome</keyword>
<evidence type="ECO:0000256" key="2">
    <source>
        <dbReference type="ARBA" id="ARBA00022737"/>
    </source>
</evidence>
<dbReference type="PROSITE" id="PS50194">
    <property type="entry name" value="FILAMIN_REPEAT"/>
    <property type="match status" value="5"/>
</dbReference>
<feature type="compositionally biased region" description="Polar residues" evidence="4">
    <location>
        <begin position="783"/>
        <end position="797"/>
    </location>
</feature>
<dbReference type="Gene3D" id="1.10.418.10">
    <property type="entry name" value="Calponin-like domain"/>
    <property type="match status" value="3"/>
</dbReference>
<feature type="domain" description="Calponin-homology (CH)" evidence="5">
    <location>
        <begin position="157"/>
        <end position="260"/>
    </location>
</feature>
<dbReference type="SUPFAM" id="SSF81296">
    <property type="entry name" value="E set domains"/>
    <property type="match status" value="5"/>
</dbReference>
<dbReference type="InterPro" id="IPR013783">
    <property type="entry name" value="Ig-like_fold"/>
</dbReference>
<keyword evidence="2" id="KW-0677">Repeat</keyword>
<reference evidence="6" key="1">
    <citation type="journal article" date="2023" name="IScience">
        <title>Live-bearing cockroach genome reveals convergent evolutionary mechanisms linked to viviparity in insects and beyond.</title>
        <authorList>
            <person name="Fouks B."/>
            <person name="Harrison M.C."/>
            <person name="Mikhailova A.A."/>
            <person name="Marchal E."/>
            <person name="English S."/>
            <person name="Carruthers M."/>
            <person name="Jennings E.C."/>
            <person name="Chiamaka E.L."/>
            <person name="Frigard R.A."/>
            <person name="Pippel M."/>
            <person name="Attardo G.M."/>
            <person name="Benoit J.B."/>
            <person name="Bornberg-Bauer E."/>
            <person name="Tobe S.S."/>
        </authorList>
    </citation>
    <scope>NUCLEOTIDE SEQUENCE</scope>
    <source>
        <strain evidence="6">Stay&amp;Tobe</strain>
    </source>
</reference>
<dbReference type="SUPFAM" id="SSF47576">
    <property type="entry name" value="Calponin-homology domain, CH-domain"/>
    <property type="match status" value="2"/>
</dbReference>
<dbReference type="Proteomes" id="UP001233999">
    <property type="component" value="Unassembled WGS sequence"/>
</dbReference>
<protein>
    <recommendedName>
        <fullName evidence="5">Calponin-homology (CH) domain-containing protein</fullName>
    </recommendedName>
</protein>
<dbReference type="InterPro" id="IPR014756">
    <property type="entry name" value="Ig_E-set"/>
</dbReference>
<dbReference type="InterPro" id="IPR017868">
    <property type="entry name" value="Filamin/ABP280_repeat-like"/>
</dbReference>
<sequence>KDGPMNSAYMHETHHSHYHSFAEPQFHPSSTATHHMTTSQNFWIEEYNPKLPVYLTEVEEDSVFGTNSVFSGLSVHTLIFISLYTNLYHRRQQDIARSINICVYIDTSDQTLSIFQCFVTKLSIQIRNVDIVNGNLKLILGLIWSLIVRYQIGRSKFPPKKLMLAWLKAVLPECRVSNFTTDWNSGIYLSALLDYCRPGLFPHWRNLNPRDSVSNCRTAMEIARREFQIPMVLEPEYLASPFLDELSGMTYLSYFMKEDSPGFHATLRWVNNQIPDTHVRNFTRDWNDGTALCRLVRSLGGPVPGYDQLISDPSAWESNLNKVLADGTNPLNTYAISCNGAAFEHAAYMDIQVMAYAAHFQWIQPRQKPGDRLKVSCDSSTAKVNKPAHFKIEYLSDDVNPKEVTAEVIGPSGKVECRLQLNNNGGRGSFIPTEVGMHRIIVYNEGEAAKGCPINVRVTPELTKISFPGMDPCAIGSIVEVLINSNGASSREIDVLARSPTGRGLPCPVQETDGVYTATFQPDEAGEWSIAVTHGGEHIQGGPFTCFVFDPNAIKLLSFKNGNLQGFNLNITCMHLGTGGLGDVCLDIVCAGRSVPYRMESLGGSLYRVSLVPQQAGKHRVYIYFNGSDVKGSPFPLRVGSQRSRDKSNSPTNRKSTNHHQESWSRERNSHEENRSSLEQRLSRTHIVEDRISSPSRLTNGRGPSPIISNNSPSPVNSPYRDSPVHNSPFSPIYKPTASPTFKVSSPSPSPTAFKTSSSPLLNSSHAYKSSPSPAPSPLAFKHSSSPVSSPTFQHNGSNHFESSSRHFESSKMRRGSVDMLDEGKVGAVDTTSNVRVSAMLGGSNLRADSWDAIAKTKSLLSYGSLESLANLTSKSFHTTIRSRNSPTENRSGNGVGTIQAAVTDSTPELSDIAVTITTPSRRTLPVKLYRNRDQIMANFTATDIGEHLIDIKFRDQRIIGAPFRTHAYNARAIQVGRIPNGVLGQPVEFEIDGSGAGSGNLEILVNGGHVTSFVRNLGNQRFLASFVPHEALSHLVEMKFNGETVPG</sequence>
<feature type="repeat" description="Filamin" evidence="3">
    <location>
        <begin position="455"/>
        <end position="548"/>
    </location>
</feature>
<dbReference type="AlphaFoldDB" id="A0AAD7ZIV6"/>
<dbReference type="PANTHER" id="PTHR38537:SF13">
    <property type="entry name" value="JITTERBUG, ISOFORM N"/>
    <property type="match status" value="1"/>
</dbReference>
<dbReference type="PROSITE" id="PS50021">
    <property type="entry name" value="CH"/>
    <property type="match status" value="1"/>
</dbReference>
<evidence type="ECO:0000313" key="6">
    <source>
        <dbReference type="EMBL" id="KAJ9581495.1"/>
    </source>
</evidence>
<evidence type="ECO:0000313" key="7">
    <source>
        <dbReference type="Proteomes" id="UP001233999"/>
    </source>
</evidence>
<feature type="non-terminal residue" evidence="6">
    <location>
        <position position="1048"/>
    </location>
</feature>
<dbReference type="Gene3D" id="2.60.40.10">
    <property type="entry name" value="Immunoglobulins"/>
    <property type="match status" value="5"/>
</dbReference>
<dbReference type="GO" id="GO:0051015">
    <property type="term" value="F:actin filament binding"/>
    <property type="evidence" value="ECO:0007669"/>
    <property type="project" value="InterPro"/>
</dbReference>